<feature type="compositionally biased region" description="Low complexity" evidence="1">
    <location>
        <begin position="1"/>
        <end position="15"/>
    </location>
</feature>
<sequence>MPPAAASTEVTSSSADVQRRHNEGHGRRLTAAFEALEAFPALAESRNRLLRVVRQERISTGEVVAAVESDVALVISVLRLGNQVEGKSRGKVESVVQAVDLLSPEAVQALATRARTFDFFERSSVWDAAPERFRLHGVATQRAADRLATEAGYEDRDRLMVTALLHDIGKLVLMHAYPGYPGQVHGNARTPEERIHRERRELGVDHALVGGVLARRWGLPKAVASVIERHHADDAQGEAAFVRLADMLAHYSQGSAVSPTELLKCARTIGLGPSELRAVMYDLPYPTTGRTRQIDPCPLSGRELEVLKRLAEGKVYKQIALELSLSTSTVRTHLHNIYGKLGAVDRAQAVLIATERGWL</sequence>
<feature type="domain" description="HTH luxR-type" evidence="2">
    <location>
        <begin position="292"/>
        <end position="357"/>
    </location>
</feature>
<feature type="domain" description="HDOD" evidence="3">
    <location>
        <begin position="39"/>
        <end position="233"/>
    </location>
</feature>
<dbReference type="PROSITE" id="PS50043">
    <property type="entry name" value="HTH_LUXR_2"/>
    <property type="match status" value="1"/>
</dbReference>
<dbReference type="NCBIfam" id="TIGR00277">
    <property type="entry name" value="HDIG"/>
    <property type="match status" value="1"/>
</dbReference>
<dbReference type="SUPFAM" id="SSF46894">
    <property type="entry name" value="C-terminal effector domain of the bipartite response regulators"/>
    <property type="match status" value="1"/>
</dbReference>
<proteinExistence type="predicted"/>
<protein>
    <submittedName>
        <fullName evidence="4">HDOD domain-containing protein</fullName>
    </submittedName>
</protein>
<dbReference type="OrthoDB" id="3178268at2"/>
<dbReference type="CDD" id="cd06170">
    <property type="entry name" value="LuxR_C_like"/>
    <property type="match status" value="1"/>
</dbReference>
<dbReference type="InterPro" id="IPR013976">
    <property type="entry name" value="HDOD"/>
</dbReference>
<dbReference type="GO" id="GO:0003677">
    <property type="term" value="F:DNA binding"/>
    <property type="evidence" value="ECO:0007669"/>
    <property type="project" value="InterPro"/>
</dbReference>
<dbReference type="InterPro" id="IPR003607">
    <property type="entry name" value="HD/PDEase_dom"/>
</dbReference>
<dbReference type="InterPro" id="IPR052340">
    <property type="entry name" value="RNase_Y/CdgJ"/>
</dbReference>
<gene>
    <name evidence="4" type="ORF">FSW04_14000</name>
</gene>
<dbReference type="InterPro" id="IPR006675">
    <property type="entry name" value="HDIG_dom"/>
</dbReference>
<dbReference type="InterPro" id="IPR036388">
    <property type="entry name" value="WH-like_DNA-bd_sf"/>
</dbReference>
<dbReference type="InterPro" id="IPR000792">
    <property type="entry name" value="Tscrpt_reg_LuxR_C"/>
</dbReference>
<dbReference type="GO" id="GO:0006355">
    <property type="term" value="P:regulation of DNA-templated transcription"/>
    <property type="evidence" value="ECO:0007669"/>
    <property type="project" value="InterPro"/>
</dbReference>
<evidence type="ECO:0000313" key="5">
    <source>
        <dbReference type="Proteomes" id="UP000321805"/>
    </source>
</evidence>
<evidence type="ECO:0000256" key="1">
    <source>
        <dbReference type="SAM" id="MobiDB-lite"/>
    </source>
</evidence>
<dbReference type="AlphaFoldDB" id="A0A5B8U7C0"/>
<dbReference type="SMART" id="SM00421">
    <property type="entry name" value="HTH_LUXR"/>
    <property type="match status" value="1"/>
</dbReference>
<dbReference type="InterPro" id="IPR016032">
    <property type="entry name" value="Sig_transdc_resp-reg_C-effctor"/>
</dbReference>
<dbReference type="Gene3D" id="1.10.3210.10">
    <property type="entry name" value="Hypothetical protein af1432"/>
    <property type="match status" value="1"/>
</dbReference>
<organism evidence="4 5">
    <name type="scientific">Baekduia soli</name>
    <dbReference type="NCBI Taxonomy" id="496014"/>
    <lineage>
        <taxon>Bacteria</taxon>
        <taxon>Bacillati</taxon>
        <taxon>Actinomycetota</taxon>
        <taxon>Thermoleophilia</taxon>
        <taxon>Solirubrobacterales</taxon>
        <taxon>Baekduiaceae</taxon>
        <taxon>Baekduia</taxon>
    </lineage>
</organism>
<dbReference type="Pfam" id="PF00196">
    <property type="entry name" value="GerE"/>
    <property type="match status" value="1"/>
</dbReference>
<dbReference type="Pfam" id="PF08668">
    <property type="entry name" value="HDOD"/>
    <property type="match status" value="1"/>
</dbReference>
<dbReference type="Proteomes" id="UP000321805">
    <property type="component" value="Chromosome"/>
</dbReference>
<accession>A0A5B8U7C0</accession>
<feature type="region of interest" description="Disordered" evidence="1">
    <location>
        <begin position="1"/>
        <end position="24"/>
    </location>
</feature>
<reference evidence="4 5" key="1">
    <citation type="journal article" date="2018" name="J. Microbiol.">
        <title>Baekduia soli gen. nov., sp. nov., a novel bacterium isolated from the soil of Baekdu Mountain and proposal of a novel family name, Baekduiaceae fam. nov.</title>
        <authorList>
            <person name="An D.S."/>
            <person name="Siddiqi M.Z."/>
            <person name="Kim K.H."/>
            <person name="Yu H.S."/>
            <person name="Im W.T."/>
        </authorList>
    </citation>
    <scope>NUCLEOTIDE SEQUENCE [LARGE SCALE GENOMIC DNA]</scope>
    <source>
        <strain evidence="4 5">BR7-21</strain>
    </source>
</reference>
<dbReference type="KEGG" id="bsol:FSW04_14000"/>
<dbReference type="PANTHER" id="PTHR33525">
    <property type="match status" value="1"/>
</dbReference>
<dbReference type="SUPFAM" id="SSF109604">
    <property type="entry name" value="HD-domain/PDEase-like"/>
    <property type="match status" value="1"/>
</dbReference>
<name>A0A5B8U7C0_9ACTN</name>
<dbReference type="EMBL" id="CP042430">
    <property type="protein sequence ID" value="QEC48572.1"/>
    <property type="molecule type" value="Genomic_DNA"/>
</dbReference>
<dbReference type="Gene3D" id="1.10.10.10">
    <property type="entry name" value="Winged helix-like DNA-binding domain superfamily/Winged helix DNA-binding domain"/>
    <property type="match status" value="1"/>
</dbReference>
<keyword evidence="5" id="KW-1185">Reference proteome</keyword>
<dbReference type="PROSITE" id="PS51833">
    <property type="entry name" value="HDOD"/>
    <property type="match status" value="1"/>
</dbReference>
<dbReference type="PROSITE" id="PS00622">
    <property type="entry name" value="HTH_LUXR_1"/>
    <property type="match status" value="1"/>
</dbReference>
<dbReference type="CDD" id="cd00077">
    <property type="entry name" value="HDc"/>
    <property type="match status" value="1"/>
</dbReference>
<dbReference type="PRINTS" id="PR00038">
    <property type="entry name" value="HTHLUXR"/>
</dbReference>
<dbReference type="PANTHER" id="PTHR33525:SF3">
    <property type="entry name" value="RIBONUCLEASE Y"/>
    <property type="match status" value="1"/>
</dbReference>
<evidence type="ECO:0000259" key="2">
    <source>
        <dbReference type="PROSITE" id="PS50043"/>
    </source>
</evidence>
<evidence type="ECO:0000259" key="3">
    <source>
        <dbReference type="PROSITE" id="PS51833"/>
    </source>
</evidence>
<evidence type="ECO:0000313" key="4">
    <source>
        <dbReference type="EMBL" id="QEC48572.1"/>
    </source>
</evidence>